<reference evidence="2" key="1">
    <citation type="submission" date="2022-11" db="UniProtKB">
        <authorList>
            <consortium name="WormBaseParasite"/>
        </authorList>
    </citation>
    <scope>IDENTIFICATION</scope>
</reference>
<protein>
    <submittedName>
        <fullName evidence="2">Uncharacterized protein</fullName>
    </submittedName>
</protein>
<keyword evidence="1" id="KW-1185">Reference proteome</keyword>
<sequence length="100" mass="11383">MLIQNLADDCMKNPKLHTKLWKFRNLKARINLDTGYKMVLRGEKEASAKSLALCDTSTWPVNFIVSMVCFFRVLGASGTRSGRVPDASWMRPAWTVSFAW</sequence>
<dbReference type="WBParaSite" id="nRc.2.0.1.t31275-RA">
    <property type="protein sequence ID" value="nRc.2.0.1.t31275-RA"/>
    <property type="gene ID" value="nRc.2.0.1.g31275"/>
</dbReference>
<name>A0A915JZ71_ROMCU</name>
<evidence type="ECO:0000313" key="2">
    <source>
        <dbReference type="WBParaSite" id="nRc.2.0.1.t31275-RA"/>
    </source>
</evidence>
<dbReference type="Proteomes" id="UP000887565">
    <property type="component" value="Unplaced"/>
</dbReference>
<accession>A0A915JZ71</accession>
<evidence type="ECO:0000313" key="1">
    <source>
        <dbReference type="Proteomes" id="UP000887565"/>
    </source>
</evidence>
<dbReference type="AlphaFoldDB" id="A0A915JZ71"/>
<organism evidence="1 2">
    <name type="scientific">Romanomermis culicivorax</name>
    <name type="common">Nematode worm</name>
    <dbReference type="NCBI Taxonomy" id="13658"/>
    <lineage>
        <taxon>Eukaryota</taxon>
        <taxon>Metazoa</taxon>
        <taxon>Ecdysozoa</taxon>
        <taxon>Nematoda</taxon>
        <taxon>Enoplea</taxon>
        <taxon>Dorylaimia</taxon>
        <taxon>Mermithida</taxon>
        <taxon>Mermithoidea</taxon>
        <taxon>Mermithidae</taxon>
        <taxon>Romanomermis</taxon>
    </lineage>
</organism>
<proteinExistence type="predicted"/>